<keyword evidence="3" id="KW-1185">Reference proteome</keyword>
<feature type="region of interest" description="Disordered" evidence="1">
    <location>
        <begin position="105"/>
        <end position="207"/>
    </location>
</feature>
<gene>
    <name evidence="2" type="ORF">THAOC_06808</name>
</gene>
<evidence type="ECO:0000256" key="1">
    <source>
        <dbReference type="SAM" id="MobiDB-lite"/>
    </source>
</evidence>
<organism evidence="2 3">
    <name type="scientific">Thalassiosira oceanica</name>
    <name type="common">Marine diatom</name>
    <dbReference type="NCBI Taxonomy" id="159749"/>
    <lineage>
        <taxon>Eukaryota</taxon>
        <taxon>Sar</taxon>
        <taxon>Stramenopiles</taxon>
        <taxon>Ochrophyta</taxon>
        <taxon>Bacillariophyta</taxon>
        <taxon>Coscinodiscophyceae</taxon>
        <taxon>Thalassiosirophycidae</taxon>
        <taxon>Thalassiosirales</taxon>
        <taxon>Thalassiosiraceae</taxon>
        <taxon>Thalassiosira</taxon>
    </lineage>
</organism>
<evidence type="ECO:0000313" key="2">
    <source>
        <dbReference type="EMBL" id="EJK71726.1"/>
    </source>
</evidence>
<name>K0TE68_THAOC</name>
<feature type="region of interest" description="Disordered" evidence="1">
    <location>
        <begin position="246"/>
        <end position="290"/>
    </location>
</feature>
<accession>K0TE68</accession>
<comment type="caution">
    <text evidence="2">The sequence shown here is derived from an EMBL/GenBank/DDBJ whole genome shotgun (WGS) entry which is preliminary data.</text>
</comment>
<dbReference type="EMBL" id="AGNL01006866">
    <property type="protein sequence ID" value="EJK71726.1"/>
    <property type="molecule type" value="Genomic_DNA"/>
</dbReference>
<reference evidence="2 3" key="1">
    <citation type="journal article" date="2012" name="Genome Biol.">
        <title>Genome and low-iron response of an oceanic diatom adapted to chronic iron limitation.</title>
        <authorList>
            <person name="Lommer M."/>
            <person name="Specht M."/>
            <person name="Roy A.S."/>
            <person name="Kraemer L."/>
            <person name="Andreson R."/>
            <person name="Gutowska M.A."/>
            <person name="Wolf J."/>
            <person name="Bergner S.V."/>
            <person name="Schilhabel M.B."/>
            <person name="Klostermeier U.C."/>
            <person name="Beiko R.G."/>
            <person name="Rosenstiel P."/>
            <person name="Hippler M."/>
            <person name="Laroche J."/>
        </authorList>
    </citation>
    <scope>NUCLEOTIDE SEQUENCE [LARGE SCALE GENOMIC DNA]</scope>
    <source>
        <strain evidence="2 3">CCMP1005</strain>
    </source>
</reference>
<evidence type="ECO:0000313" key="3">
    <source>
        <dbReference type="Proteomes" id="UP000266841"/>
    </source>
</evidence>
<proteinExistence type="predicted"/>
<protein>
    <submittedName>
        <fullName evidence="2">Uncharacterized protein</fullName>
    </submittedName>
</protein>
<feature type="compositionally biased region" description="Low complexity" evidence="1">
    <location>
        <begin position="170"/>
        <end position="179"/>
    </location>
</feature>
<feature type="compositionally biased region" description="Basic residues" evidence="1">
    <location>
        <begin position="152"/>
        <end position="169"/>
    </location>
</feature>
<dbReference type="Proteomes" id="UP000266841">
    <property type="component" value="Unassembled WGS sequence"/>
</dbReference>
<sequence>MCGDVWTLPLVAPVAVASPFRSAPVRDVPVPRSASAPDELCKVGVHYGGTPPGGAAAGGGTGGDADGAALLYSRSKSREDEDEVGQCRLGEGGRPDVCLSWGESAGAGAHAMPSPLHRPDDASAEWSEPGGRRRRTMAAQLGRRSRGEARGNARRQRVRVGAGRRKRQTTTRTTPRGKQAPLRGGPSARDGPSFSLGLQSSRSESREAPFCPILPIVEVRLDTTRQGGGVVGCLFARGMNEMPSRADCTGNSPRMAPKGGHLPTSKTTTSTPEAGAGGSHAAEPEARGAVRRREMRAVAAIFAYQQGPSAGRAVQHRGVIG</sequence>
<dbReference type="AlphaFoldDB" id="K0TE68"/>